<reference evidence="3" key="1">
    <citation type="submission" date="2023-07" db="EMBL/GenBank/DDBJ databases">
        <authorList>
            <consortium name="CYATHOMIX"/>
        </authorList>
    </citation>
    <scope>NUCLEOTIDE SEQUENCE</scope>
    <source>
        <strain evidence="3">N/A</strain>
    </source>
</reference>
<feature type="compositionally biased region" description="Polar residues" evidence="2">
    <location>
        <begin position="284"/>
        <end position="298"/>
    </location>
</feature>
<feature type="region of interest" description="Disordered" evidence="2">
    <location>
        <begin position="33"/>
        <end position="63"/>
    </location>
</feature>
<feature type="coiled-coil region" evidence="1">
    <location>
        <begin position="198"/>
        <end position="232"/>
    </location>
</feature>
<keyword evidence="1" id="KW-0175">Coiled coil</keyword>
<feature type="region of interest" description="Disordered" evidence="2">
    <location>
        <begin position="112"/>
        <end position="156"/>
    </location>
</feature>
<feature type="compositionally biased region" description="Basic and acidic residues" evidence="2">
    <location>
        <begin position="299"/>
        <end position="314"/>
    </location>
</feature>
<accession>A0AA36GCN3</accession>
<dbReference type="AlphaFoldDB" id="A0AA36GCN3"/>
<organism evidence="3 4">
    <name type="scientific">Cylicocyclus nassatus</name>
    <name type="common">Nematode worm</name>
    <dbReference type="NCBI Taxonomy" id="53992"/>
    <lineage>
        <taxon>Eukaryota</taxon>
        <taxon>Metazoa</taxon>
        <taxon>Ecdysozoa</taxon>
        <taxon>Nematoda</taxon>
        <taxon>Chromadorea</taxon>
        <taxon>Rhabditida</taxon>
        <taxon>Rhabditina</taxon>
        <taxon>Rhabditomorpha</taxon>
        <taxon>Strongyloidea</taxon>
        <taxon>Strongylidae</taxon>
        <taxon>Cylicocyclus</taxon>
    </lineage>
</organism>
<dbReference type="EMBL" id="CATQJL010000001">
    <property type="protein sequence ID" value="CAJ0589087.1"/>
    <property type="molecule type" value="Genomic_DNA"/>
</dbReference>
<evidence type="ECO:0000313" key="4">
    <source>
        <dbReference type="Proteomes" id="UP001176961"/>
    </source>
</evidence>
<feature type="compositionally biased region" description="Basic and acidic residues" evidence="2">
    <location>
        <begin position="33"/>
        <end position="43"/>
    </location>
</feature>
<feature type="region of interest" description="Disordered" evidence="2">
    <location>
        <begin position="260"/>
        <end position="314"/>
    </location>
</feature>
<feature type="compositionally biased region" description="Basic and acidic residues" evidence="2">
    <location>
        <begin position="260"/>
        <end position="279"/>
    </location>
</feature>
<comment type="caution">
    <text evidence="3">The sequence shown here is derived from an EMBL/GenBank/DDBJ whole genome shotgun (WGS) entry which is preliminary data.</text>
</comment>
<sequence>MSMVDKIKIGYDVVLRSELDEIRDVEQEIGRTRSVHDQEREELNNPITELPREFREQQEETRNWVQQQIDNALNKGKERDLKMKNEAQKQHKLLLKEISNTKQQIVDLAKQIKEHSRESGKKAPTDPVPRTLPAEAKQNNPKEGHTNKTSSELVDDDDVLELVDEFENEGEGEAQSQIRKERDASNRCRWPNEILLDREALEEVNEEQLKLLEDYKNTLNNKQLEIQEEKKLERYDLEDEMRHALCALRNACENVLQTPKTHDDEELKKCDAQKTDKGPPVDTMETQSLSTEMYTYQEKSNEEKTETIAGELRN</sequence>
<evidence type="ECO:0000313" key="3">
    <source>
        <dbReference type="EMBL" id="CAJ0589087.1"/>
    </source>
</evidence>
<proteinExistence type="predicted"/>
<dbReference type="Proteomes" id="UP001176961">
    <property type="component" value="Unassembled WGS sequence"/>
</dbReference>
<evidence type="ECO:0000256" key="1">
    <source>
        <dbReference type="SAM" id="Coils"/>
    </source>
</evidence>
<keyword evidence="4" id="KW-1185">Reference proteome</keyword>
<feature type="compositionally biased region" description="Basic and acidic residues" evidence="2">
    <location>
        <begin position="50"/>
        <end position="62"/>
    </location>
</feature>
<name>A0AA36GCN3_CYLNA</name>
<evidence type="ECO:0000256" key="2">
    <source>
        <dbReference type="SAM" id="MobiDB-lite"/>
    </source>
</evidence>
<feature type="compositionally biased region" description="Basic and acidic residues" evidence="2">
    <location>
        <begin position="112"/>
        <end position="124"/>
    </location>
</feature>
<gene>
    <name evidence="3" type="ORF">CYNAS_LOCUS1070</name>
</gene>
<protein>
    <submittedName>
        <fullName evidence="3">Uncharacterized protein</fullName>
    </submittedName>
</protein>